<dbReference type="InterPro" id="IPR050595">
    <property type="entry name" value="Bact_response_regulator"/>
</dbReference>
<keyword evidence="1 2" id="KW-0597">Phosphoprotein</keyword>
<protein>
    <submittedName>
        <fullName evidence="4">LytR/AlgR family response regulator transcription factor</fullName>
    </submittedName>
</protein>
<dbReference type="SUPFAM" id="SSF52172">
    <property type="entry name" value="CheY-like"/>
    <property type="match status" value="1"/>
</dbReference>
<feature type="domain" description="Response regulatory" evidence="3">
    <location>
        <begin position="2"/>
        <end position="117"/>
    </location>
</feature>
<dbReference type="InterPro" id="IPR011006">
    <property type="entry name" value="CheY-like_superfamily"/>
</dbReference>
<dbReference type="Gene3D" id="3.40.50.2300">
    <property type="match status" value="1"/>
</dbReference>
<organism evidence="4 5">
    <name type="scientific">Tumebacillus lipolyticus</name>
    <dbReference type="NCBI Taxonomy" id="1280370"/>
    <lineage>
        <taxon>Bacteria</taxon>
        <taxon>Bacillati</taxon>
        <taxon>Bacillota</taxon>
        <taxon>Bacilli</taxon>
        <taxon>Bacillales</taxon>
        <taxon>Alicyclobacillaceae</taxon>
        <taxon>Tumebacillus</taxon>
    </lineage>
</organism>
<evidence type="ECO:0000256" key="2">
    <source>
        <dbReference type="PROSITE-ProRule" id="PRU00169"/>
    </source>
</evidence>
<dbReference type="Proteomes" id="UP001597343">
    <property type="component" value="Unassembled WGS sequence"/>
</dbReference>
<evidence type="ECO:0000259" key="3">
    <source>
        <dbReference type="PROSITE" id="PS50110"/>
    </source>
</evidence>
<dbReference type="SMART" id="SM00448">
    <property type="entry name" value="REC"/>
    <property type="match status" value="1"/>
</dbReference>
<feature type="modified residue" description="4-aspartylphosphate" evidence="2">
    <location>
        <position position="54"/>
    </location>
</feature>
<evidence type="ECO:0000313" key="4">
    <source>
        <dbReference type="EMBL" id="MFD2170444.1"/>
    </source>
</evidence>
<accession>A0ABW4ZYP4</accession>
<name>A0ABW4ZYP4_9BACL</name>
<sequence length="149" mass="17208">MRVMLADDELLPLVHLKRMLECDIGGVEVIGTYSDPIQVITMANALRPDAVFLDINMPEISGLEIARQLKMSLPDIEIVFVTGYDHYAVQAFELCAVDYMMKPVQLERLKQTVQRLQSKANRSMEIERHVEPERISYFYQVLNNLPVRR</sequence>
<gene>
    <name evidence="4" type="ORF">ACFSOY_10565</name>
</gene>
<proteinExistence type="predicted"/>
<dbReference type="PANTHER" id="PTHR44591">
    <property type="entry name" value="STRESS RESPONSE REGULATOR PROTEIN 1"/>
    <property type="match status" value="1"/>
</dbReference>
<dbReference type="Pfam" id="PF00072">
    <property type="entry name" value="Response_reg"/>
    <property type="match status" value="1"/>
</dbReference>
<evidence type="ECO:0000313" key="5">
    <source>
        <dbReference type="Proteomes" id="UP001597343"/>
    </source>
</evidence>
<dbReference type="EMBL" id="JBHUIO010000005">
    <property type="protein sequence ID" value="MFD2170444.1"/>
    <property type="molecule type" value="Genomic_DNA"/>
</dbReference>
<reference evidence="5" key="1">
    <citation type="journal article" date="2019" name="Int. J. Syst. Evol. Microbiol.">
        <title>The Global Catalogue of Microorganisms (GCM) 10K type strain sequencing project: providing services to taxonomists for standard genome sequencing and annotation.</title>
        <authorList>
            <consortium name="The Broad Institute Genomics Platform"/>
            <consortium name="The Broad Institute Genome Sequencing Center for Infectious Disease"/>
            <person name="Wu L."/>
            <person name="Ma J."/>
        </authorList>
    </citation>
    <scope>NUCLEOTIDE SEQUENCE [LARGE SCALE GENOMIC DNA]</scope>
    <source>
        <strain evidence="5">CGMCC 1.13574</strain>
    </source>
</reference>
<dbReference type="PROSITE" id="PS50110">
    <property type="entry name" value="RESPONSE_REGULATORY"/>
    <property type="match status" value="1"/>
</dbReference>
<comment type="caution">
    <text evidence="4">The sequence shown here is derived from an EMBL/GenBank/DDBJ whole genome shotgun (WGS) entry which is preliminary data.</text>
</comment>
<dbReference type="PANTHER" id="PTHR44591:SF3">
    <property type="entry name" value="RESPONSE REGULATORY DOMAIN-CONTAINING PROTEIN"/>
    <property type="match status" value="1"/>
</dbReference>
<evidence type="ECO:0000256" key="1">
    <source>
        <dbReference type="ARBA" id="ARBA00022553"/>
    </source>
</evidence>
<keyword evidence="5" id="KW-1185">Reference proteome</keyword>
<dbReference type="RefSeq" id="WP_386046397.1">
    <property type="nucleotide sequence ID" value="NZ_JBHUIO010000005.1"/>
</dbReference>
<dbReference type="InterPro" id="IPR001789">
    <property type="entry name" value="Sig_transdc_resp-reg_receiver"/>
</dbReference>